<gene>
    <name evidence="6" type="ORF">GA0070612_3554</name>
</gene>
<keyword evidence="3 6" id="KW-0067">ATP-binding</keyword>
<evidence type="ECO:0000313" key="6">
    <source>
        <dbReference type="EMBL" id="SCF07297.1"/>
    </source>
</evidence>
<dbReference type="InterPro" id="IPR003439">
    <property type="entry name" value="ABC_transporter-like_ATP-bd"/>
</dbReference>
<feature type="domain" description="ABC transporter" evidence="5">
    <location>
        <begin position="40"/>
        <end position="272"/>
    </location>
</feature>
<evidence type="ECO:0000256" key="2">
    <source>
        <dbReference type="ARBA" id="ARBA00022741"/>
    </source>
</evidence>
<evidence type="ECO:0000256" key="4">
    <source>
        <dbReference type="SAM" id="MobiDB-lite"/>
    </source>
</evidence>
<dbReference type="PANTHER" id="PTHR42794">
    <property type="entry name" value="HEMIN IMPORT ATP-BINDING PROTEIN HMUV"/>
    <property type="match status" value="1"/>
</dbReference>
<keyword evidence="2" id="KW-0547">Nucleotide-binding</keyword>
<sequence>MIGSDAAGRSVDSDGRAAGGAGEARPGGDQYRAGASPARLHADGVGWGVAGARILAGVALTAEPGVTVGLLGPNGSGKSSLLRLLAGLARPESGRVLLDDVAVGAIPRRALARRIAVVTQQVATDVEMSALEVVLLGRIPYRPRIAGVGAADLDLARRALAEAGLAGFEQRRWSSLSGGERQRVDLARALVQEPDLLLLDEPTNHLDIRHQLELLRFLAESTSTVVVTLHDLNLAARYCDRLVLLCEGRVVAAGTPVEVLTSSRIEQVYRVRTDVVIAPDGRPRVWYRRPSP</sequence>
<dbReference type="CDD" id="cd03214">
    <property type="entry name" value="ABC_Iron-Siderophores_B12_Hemin"/>
    <property type="match status" value="1"/>
</dbReference>
<dbReference type="AlphaFoldDB" id="A0A1C4XG12"/>
<reference evidence="7" key="1">
    <citation type="submission" date="2016-06" db="EMBL/GenBank/DDBJ databases">
        <authorList>
            <person name="Varghese N."/>
            <person name="Submissions Spin"/>
        </authorList>
    </citation>
    <scope>NUCLEOTIDE SEQUENCE [LARGE SCALE GENOMIC DNA]</scope>
    <source>
        <strain evidence="7">DSM 45160</strain>
    </source>
</reference>
<dbReference type="InterPro" id="IPR003593">
    <property type="entry name" value="AAA+_ATPase"/>
</dbReference>
<dbReference type="Proteomes" id="UP000198224">
    <property type="component" value="Chromosome I"/>
</dbReference>
<keyword evidence="1" id="KW-0813">Transport</keyword>
<dbReference type="SMART" id="SM00382">
    <property type="entry name" value="AAA"/>
    <property type="match status" value="1"/>
</dbReference>
<feature type="region of interest" description="Disordered" evidence="4">
    <location>
        <begin position="1"/>
        <end position="35"/>
    </location>
</feature>
<dbReference type="GO" id="GO:0016887">
    <property type="term" value="F:ATP hydrolysis activity"/>
    <property type="evidence" value="ECO:0007669"/>
    <property type="project" value="InterPro"/>
</dbReference>
<dbReference type="PROSITE" id="PS50893">
    <property type="entry name" value="ABC_TRANSPORTER_2"/>
    <property type="match status" value="1"/>
</dbReference>
<dbReference type="Gene3D" id="3.40.50.300">
    <property type="entry name" value="P-loop containing nucleotide triphosphate hydrolases"/>
    <property type="match status" value="1"/>
</dbReference>
<evidence type="ECO:0000259" key="5">
    <source>
        <dbReference type="PROSITE" id="PS50893"/>
    </source>
</evidence>
<keyword evidence="7" id="KW-1185">Reference proteome</keyword>
<evidence type="ECO:0000256" key="1">
    <source>
        <dbReference type="ARBA" id="ARBA00022448"/>
    </source>
</evidence>
<dbReference type="PANTHER" id="PTHR42794:SF2">
    <property type="entry name" value="ABC TRANSPORTER ATP-BINDING PROTEIN"/>
    <property type="match status" value="1"/>
</dbReference>
<accession>A0A1C4XG12</accession>
<dbReference type="Pfam" id="PF00005">
    <property type="entry name" value="ABC_tran"/>
    <property type="match status" value="1"/>
</dbReference>
<dbReference type="InterPro" id="IPR027417">
    <property type="entry name" value="P-loop_NTPase"/>
</dbReference>
<evidence type="ECO:0000256" key="3">
    <source>
        <dbReference type="ARBA" id="ARBA00022840"/>
    </source>
</evidence>
<organism evidence="6 7">
    <name type="scientific">Micromonospora chokoriensis</name>
    <dbReference type="NCBI Taxonomy" id="356851"/>
    <lineage>
        <taxon>Bacteria</taxon>
        <taxon>Bacillati</taxon>
        <taxon>Actinomycetota</taxon>
        <taxon>Actinomycetes</taxon>
        <taxon>Micromonosporales</taxon>
        <taxon>Micromonosporaceae</taxon>
        <taxon>Micromonospora</taxon>
    </lineage>
</organism>
<dbReference type="InterPro" id="IPR017871">
    <property type="entry name" value="ABC_transporter-like_CS"/>
</dbReference>
<dbReference type="PROSITE" id="PS00211">
    <property type="entry name" value="ABC_TRANSPORTER_1"/>
    <property type="match status" value="1"/>
</dbReference>
<name>A0A1C4XG12_9ACTN</name>
<dbReference type="FunFam" id="3.40.50.300:FF:000134">
    <property type="entry name" value="Iron-enterobactin ABC transporter ATP-binding protein"/>
    <property type="match status" value="1"/>
</dbReference>
<evidence type="ECO:0000313" key="7">
    <source>
        <dbReference type="Proteomes" id="UP000198224"/>
    </source>
</evidence>
<dbReference type="SUPFAM" id="SSF52540">
    <property type="entry name" value="P-loop containing nucleoside triphosphate hydrolases"/>
    <property type="match status" value="1"/>
</dbReference>
<dbReference type="EMBL" id="LT607409">
    <property type="protein sequence ID" value="SCF07297.1"/>
    <property type="molecule type" value="Genomic_DNA"/>
</dbReference>
<proteinExistence type="predicted"/>
<dbReference type="GO" id="GO:0005524">
    <property type="term" value="F:ATP binding"/>
    <property type="evidence" value="ECO:0007669"/>
    <property type="project" value="UniProtKB-KW"/>
</dbReference>
<protein>
    <submittedName>
        <fullName evidence="6">Iron complex transport system ATP-binding protein</fullName>
    </submittedName>
</protein>